<evidence type="ECO:0000256" key="12">
    <source>
        <dbReference type="RuleBase" id="RU003684"/>
    </source>
</evidence>
<evidence type="ECO:0000256" key="13">
    <source>
        <dbReference type="RuleBase" id="RU361159"/>
    </source>
</evidence>
<evidence type="ECO:0000313" key="15">
    <source>
        <dbReference type="Proteomes" id="UP000176413"/>
    </source>
</evidence>
<feature type="binding site" evidence="10">
    <location>
        <position position="241"/>
    </location>
    <ligand>
        <name>Mn(2+)</name>
        <dbReference type="ChEBI" id="CHEBI:29035"/>
        <label>1</label>
    </ligand>
</feature>
<dbReference type="Pfam" id="PF00491">
    <property type="entry name" value="Arginase"/>
    <property type="match status" value="1"/>
</dbReference>
<dbReference type="GO" id="GO:0000050">
    <property type="term" value="P:urea cycle"/>
    <property type="evidence" value="ECO:0007669"/>
    <property type="project" value="UniProtKB-UniPathway"/>
</dbReference>
<dbReference type="GO" id="GO:0005829">
    <property type="term" value="C:cytosol"/>
    <property type="evidence" value="ECO:0007669"/>
    <property type="project" value="TreeGrafter"/>
</dbReference>
<gene>
    <name evidence="14" type="ORF">A3D53_01040</name>
</gene>
<dbReference type="PIRSF" id="PIRSF036979">
    <property type="entry name" value="Arginase"/>
    <property type="match status" value="1"/>
</dbReference>
<dbReference type="InterPro" id="IPR023696">
    <property type="entry name" value="Ureohydrolase_dom_sf"/>
</dbReference>
<accession>A0A1F6MBB8</accession>
<keyword evidence="5 10" id="KW-0479">Metal-binding</keyword>
<dbReference type="PROSITE" id="PS01053">
    <property type="entry name" value="ARGINASE_1"/>
    <property type="match status" value="1"/>
</dbReference>
<dbReference type="CDD" id="cd09989">
    <property type="entry name" value="Arginase"/>
    <property type="match status" value="1"/>
</dbReference>
<dbReference type="AlphaFoldDB" id="A0A1F6MBB8"/>
<evidence type="ECO:0000256" key="11">
    <source>
        <dbReference type="PROSITE-ProRule" id="PRU00742"/>
    </source>
</evidence>
<keyword evidence="6 12" id="KW-0378">Hydrolase</keyword>
<evidence type="ECO:0000256" key="3">
    <source>
        <dbReference type="ARBA" id="ARBA00018123"/>
    </source>
</evidence>
<evidence type="ECO:0000256" key="6">
    <source>
        <dbReference type="ARBA" id="ARBA00022801"/>
    </source>
</evidence>
<name>A0A1F6MBB8_9BACT</name>
<dbReference type="InterPro" id="IPR020855">
    <property type="entry name" value="Ureohydrolase_Mn_BS"/>
</dbReference>
<dbReference type="GO" id="GO:0030145">
    <property type="term" value="F:manganese ion binding"/>
    <property type="evidence" value="ECO:0007669"/>
    <property type="project" value="TreeGrafter"/>
</dbReference>
<dbReference type="Proteomes" id="UP000176413">
    <property type="component" value="Unassembled WGS sequence"/>
</dbReference>
<dbReference type="PRINTS" id="PR00116">
    <property type="entry name" value="ARGINASE"/>
</dbReference>
<comment type="catalytic activity">
    <reaction evidence="8 13">
        <text>L-arginine + H2O = urea + L-ornithine</text>
        <dbReference type="Rhea" id="RHEA:20569"/>
        <dbReference type="ChEBI" id="CHEBI:15377"/>
        <dbReference type="ChEBI" id="CHEBI:16199"/>
        <dbReference type="ChEBI" id="CHEBI:32682"/>
        <dbReference type="ChEBI" id="CHEBI:46911"/>
        <dbReference type="EC" id="3.5.3.1"/>
    </reaction>
</comment>
<dbReference type="Gene3D" id="3.40.800.10">
    <property type="entry name" value="Ureohydrolase domain"/>
    <property type="match status" value="1"/>
</dbReference>
<feature type="binding site" evidence="10">
    <location>
        <position position="138"/>
    </location>
    <ligand>
        <name>Mn(2+)</name>
        <dbReference type="ChEBI" id="CHEBI:29035"/>
        <label>1</label>
    </ligand>
</feature>
<evidence type="ECO:0000256" key="9">
    <source>
        <dbReference type="NCBIfam" id="TIGR01229"/>
    </source>
</evidence>
<dbReference type="PANTHER" id="PTHR43782">
    <property type="entry name" value="ARGINASE"/>
    <property type="match status" value="1"/>
</dbReference>
<comment type="pathway">
    <text evidence="1">Nitrogen metabolism; urea cycle; L-ornithine and urea from L-arginine: step 1/1.</text>
</comment>
<sequence length="339" mass="36482">MAQDNLSFLEKKQQLTRASLIGIPLDLGKDNIGTDAGPKKLRELGIVKSLTSAGVDVLDRGDVPAATRAATDIGDVRLKYLEAILETLRPAAALIEKEIRQGQIPIAIGGDHSIAVGTISGASAACDGDLGIIWIDAHGDINTHETSLSGNIHGMPLAAVLGLGHPDLVNLHQPGQKIKSANVVYVGLKDLDQAEIDFIRQGNISAFTVMDIVRAGLEPVCQAIVALQKRVKKIWVSLDVDSIDALYAPGTPMLNKGGLTYREISALTQYIGKVCSLIGFEIVEFAPDRDKNNLTGQLIIELAARLLGTEHTWYTDYMDEEAKKQIRRGTNLVDAVHKS</sequence>
<dbReference type="GO" id="GO:0006525">
    <property type="term" value="P:arginine metabolic process"/>
    <property type="evidence" value="ECO:0007669"/>
    <property type="project" value="UniProtKB-KW"/>
</dbReference>
<dbReference type="PANTHER" id="PTHR43782:SF3">
    <property type="entry name" value="ARGINASE"/>
    <property type="match status" value="1"/>
</dbReference>
<feature type="binding site" evidence="10">
    <location>
        <position position="239"/>
    </location>
    <ligand>
        <name>Mn(2+)</name>
        <dbReference type="ChEBI" id="CHEBI:29035"/>
        <label>1</label>
    </ligand>
</feature>
<evidence type="ECO:0000256" key="2">
    <source>
        <dbReference type="ARBA" id="ARBA00012168"/>
    </source>
</evidence>
<evidence type="ECO:0000256" key="5">
    <source>
        <dbReference type="ARBA" id="ARBA00022723"/>
    </source>
</evidence>
<keyword evidence="7 10" id="KW-0464">Manganese</keyword>
<evidence type="ECO:0000256" key="4">
    <source>
        <dbReference type="ARBA" id="ARBA00022503"/>
    </source>
</evidence>
<dbReference type="InterPro" id="IPR006035">
    <property type="entry name" value="Ureohydrolase"/>
</dbReference>
<organism evidence="14 15">
    <name type="scientific">Candidatus Magasanikbacteria bacterium RIFCSPHIGHO2_02_FULL_45_10</name>
    <dbReference type="NCBI Taxonomy" id="1798679"/>
    <lineage>
        <taxon>Bacteria</taxon>
        <taxon>Candidatus Magasanikiibacteriota</taxon>
    </lineage>
</organism>
<keyword evidence="4 13" id="KW-0056">Arginine metabolism</keyword>
<dbReference type="EC" id="3.5.3.1" evidence="2 9"/>
<reference evidence="14 15" key="1">
    <citation type="journal article" date="2016" name="Nat. Commun.">
        <title>Thousands of microbial genomes shed light on interconnected biogeochemical processes in an aquifer system.</title>
        <authorList>
            <person name="Anantharaman K."/>
            <person name="Brown C.T."/>
            <person name="Hug L.A."/>
            <person name="Sharon I."/>
            <person name="Castelle C.J."/>
            <person name="Probst A.J."/>
            <person name="Thomas B.C."/>
            <person name="Singh A."/>
            <person name="Wilkins M.J."/>
            <person name="Karaoz U."/>
            <person name="Brodie E.L."/>
            <person name="Williams K.H."/>
            <person name="Hubbard S.S."/>
            <person name="Banfield J.F."/>
        </authorList>
    </citation>
    <scope>NUCLEOTIDE SEQUENCE [LARGE SCALE GENOMIC DNA]</scope>
</reference>
<evidence type="ECO:0000256" key="10">
    <source>
        <dbReference type="PIRSR" id="PIRSR036979-1"/>
    </source>
</evidence>
<dbReference type="SUPFAM" id="SSF52768">
    <property type="entry name" value="Arginase/deacetylase"/>
    <property type="match status" value="1"/>
</dbReference>
<dbReference type="EMBL" id="MFQA01000029">
    <property type="protein sequence ID" value="OGH68803.1"/>
    <property type="molecule type" value="Genomic_DNA"/>
</dbReference>
<feature type="binding site" evidence="10">
    <location>
        <position position="136"/>
    </location>
    <ligand>
        <name>Mn(2+)</name>
        <dbReference type="ChEBI" id="CHEBI:29035"/>
        <label>1</label>
    </ligand>
</feature>
<dbReference type="PROSITE" id="PS51409">
    <property type="entry name" value="ARGINASE_2"/>
    <property type="match status" value="1"/>
</dbReference>
<comment type="caution">
    <text evidence="14">The sequence shown here is derived from an EMBL/GenBank/DDBJ whole genome shotgun (WGS) entry which is preliminary data.</text>
</comment>
<feature type="binding site" evidence="10">
    <location>
        <position position="112"/>
    </location>
    <ligand>
        <name>Mn(2+)</name>
        <dbReference type="ChEBI" id="CHEBI:29035"/>
        <label>1</label>
    </ligand>
</feature>
<dbReference type="UniPathway" id="UPA00158">
    <property type="reaction ID" value="UER00270"/>
</dbReference>
<protein>
    <recommendedName>
        <fullName evidence="3 9">Arginase</fullName>
        <ecNumber evidence="2 9">3.5.3.1</ecNumber>
    </recommendedName>
</protein>
<evidence type="ECO:0000256" key="8">
    <source>
        <dbReference type="ARBA" id="ARBA00047391"/>
    </source>
</evidence>
<comment type="similarity">
    <text evidence="11 12">Belongs to the arginase family.</text>
</comment>
<evidence type="ECO:0000256" key="1">
    <source>
        <dbReference type="ARBA" id="ARBA00005098"/>
    </source>
</evidence>
<dbReference type="InterPro" id="IPR014033">
    <property type="entry name" value="Arginase"/>
</dbReference>
<dbReference type="GO" id="GO:0004053">
    <property type="term" value="F:arginase activity"/>
    <property type="evidence" value="ECO:0007669"/>
    <property type="project" value="UniProtKB-UniRule"/>
</dbReference>
<dbReference type="NCBIfam" id="TIGR01229">
    <property type="entry name" value="rocF_arginase"/>
    <property type="match status" value="1"/>
</dbReference>
<evidence type="ECO:0000256" key="7">
    <source>
        <dbReference type="ARBA" id="ARBA00023211"/>
    </source>
</evidence>
<comment type="cofactor">
    <cofactor evidence="10 13">
        <name>Mn(2+)</name>
        <dbReference type="ChEBI" id="CHEBI:29035"/>
    </cofactor>
    <text evidence="10 13">Binds 2 manganese ions per subunit.</text>
</comment>
<feature type="binding site" evidence="10">
    <location>
        <position position="140"/>
    </location>
    <ligand>
        <name>Mn(2+)</name>
        <dbReference type="ChEBI" id="CHEBI:29035"/>
        <label>1</label>
    </ligand>
</feature>
<evidence type="ECO:0000313" key="14">
    <source>
        <dbReference type="EMBL" id="OGH68803.1"/>
    </source>
</evidence>
<proteinExistence type="inferred from homology"/>